<dbReference type="InterPro" id="IPR039261">
    <property type="entry name" value="FNR_nucleotide-bd"/>
</dbReference>
<accession>A0A226EJU8</accession>
<evidence type="ECO:0000256" key="3">
    <source>
        <dbReference type="ARBA" id="ARBA00040516"/>
    </source>
</evidence>
<dbReference type="GO" id="GO:0016491">
    <property type="term" value="F:oxidoreductase activity"/>
    <property type="evidence" value="ECO:0007669"/>
    <property type="project" value="UniProtKB-KW"/>
</dbReference>
<dbReference type="Pfam" id="PF00175">
    <property type="entry name" value="NAD_binding_1"/>
    <property type="match status" value="1"/>
</dbReference>
<dbReference type="CDD" id="cd00322">
    <property type="entry name" value="FNR_like"/>
    <property type="match status" value="1"/>
</dbReference>
<dbReference type="SUPFAM" id="SSF52343">
    <property type="entry name" value="Ferredoxin reductase-like, C-terminal NADP-linked domain"/>
    <property type="match status" value="1"/>
</dbReference>
<dbReference type="PANTHER" id="PTHR46505:SF1">
    <property type="entry name" value="OXIDOREDUCTASE NAD-BINDING DOMAIN-CONTAINING PROTEIN 1"/>
    <property type="match status" value="1"/>
</dbReference>
<dbReference type="STRING" id="158441.A0A226EJU8"/>
<dbReference type="AlphaFoldDB" id="A0A226EJU8"/>
<keyword evidence="1" id="KW-0560">Oxidoreductase</keyword>
<evidence type="ECO:0000313" key="6">
    <source>
        <dbReference type="Proteomes" id="UP000198287"/>
    </source>
</evidence>
<keyword evidence="2" id="KW-0520">NAD</keyword>
<dbReference type="InterPro" id="IPR017927">
    <property type="entry name" value="FAD-bd_FR_type"/>
</dbReference>
<sequence>MLKLIALSRHICYGCLVKMSPMNSQVTNFCTESSEDGASKTKDHLTVTSLQSRDPDTHDVAVTKMSMISPTVKHLVLSTSERPVPFSFKAGQWIDMHIPGVDTVGGFSITSSPMHLRRTGDIHLAVKNSESPPSMWVHTKCQVGISVSIRVGGDFFLPPLDQFTMPTRILFIAGGVGINPLSSMIMEIRDNITRSTIGAWKQLNVTLLFSAKTHEELIFREEFDAIKAPWFKPIYFLTSSDKGYSSSSSVKYGRIQIQDVLAVLQQDDRSKGPNTNKALNQCHVYLCGPPDMTNTLQHCLKDMGVENIFFEKWW</sequence>
<evidence type="ECO:0000259" key="4">
    <source>
        <dbReference type="PROSITE" id="PS51384"/>
    </source>
</evidence>
<dbReference type="Proteomes" id="UP000198287">
    <property type="component" value="Unassembled WGS sequence"/>
</dbReference>
<feature type="domain" description="FAD-binding FR-type" evidence="4">
    <location>
        <begin position="55"/>
        <end position="166"/>
    </location>
</feature>
<dbReference type="EMBL" id="LNIX01000003">
    <property type="protein sequence ID" value="OXA57560.1"/>
    <property type="molecule type" value="Genomic_DNA"/>
</dbReference>
<dbReference type="GO" id="GO:0005739">
    <property type="term" value="C:mitochondrion"/>
    <property type="evidence" value="ECO:0007669"/>
    <property type="project" value="TreeGrafter"/>
</dbReference>
<reference evidence="5 6" key="1">
    <citation type="submission" date="2015-12" db="EMBL/GenBank/DDBJ databases">
        <title>The genome of Folsomia candida.</title>
        <authorList>
            <person name="Faddeeva A."/>
            <person name="Derks M.F."/>
            <person name="Anvar Y."/>
            <person name="Smit S."/>
            <person name="Van Straalen N."/>
            <person name="Roelofs D."/>
        </authorList>
    </citation>
    <scope>NUCLEOTIDE SEQUENCE [LARGE SCALE GENOMIC DNA]</scope>
    <source>
        <strain evidence="5 6">VU population</strain>
        <tissue evidence="5">Whole body</tissue>
    </source>
</reference>
<evidence type="ECO:0000313" key="5">
    <source>
        <dbReference type="EMBL" id="OXA57560.1"/>
    </source>
</evidence>
<dbReference type="Gene3D" id="2.40.30.10">
    <property type="entry name" value="Translation factors"/>
    <property type="match status" value="1"/>
</dbReference>
<proteinExistence type="predicted"/>
<dbReference type="PRINTS" id="PR00410">
    <property type="entry name" value="PHEHYDRXLASE"/>
</dbReference>
<protein>
    <recommendedName>
        <fullName evidence="3">Oxidoreductase NAD-binding domain-containing protein 1</fullName>
    </recommendedName>
</protein>
<dbReference type="InterPro" id="IPR001433">
    <property type="entry name" value="OxRdtase_FAD/NAD-bd"/>
</dbReference>
<evidence type="ECO:0000256" key="2">
    <source>
        <dbReference type="ARBA" id="ARBA00023027"/>
    </source>
</evidence>
<comment type="caution">
    <text evidence="5">The sequence shown here is derived from an EMBL/GenBank/DDBJ whole genome shotgun (WGS) entry which is preliminary data.</text>
</comment>
<dbReference type="SUPFAM" id="SSF63380">
    <property type="entry name" value="Riboflavin synthase domain-like"/>
    <property type="match status" value="1"/>
</dbReference>
<dbReference type="OrthoDB" id="436496at2759"/>
<dbReference type="OMA" id="WIDFFIP"/>
<evidence type="ECO:0000256" key="1">
    <source>
        <dbReference type="ARBA" id="ARBA00023002"/>
    </source>
</evidence>
<dbReference type="PANTHER" id="PTHR46505">
    <property type="entry name" value="OXIDOREDUCTASE NAD-BINDING DOMAIN-CONTAINING PROTEIN 1"/>
    <property type="match status" value="1"/>
</dbReference>
<gene>
    <name evidence="5" type="ORF">Fcan01_07743</name>
</gene>
<dbReference type="Gene3D" id="3.40.50.80">
    <property type="entry name" value="Nucleotide-binding domain of ferredoxin-NADP reductase (FNR) module"/>
    <property type="match status" value="1"/>
</dbReference>
<dbReference type="InterPro" id="IPR017938">
    <property type="entry name" value="Riboflavin_synthase-like_b-brl"/>
</dbReference>
<name>A0A226EJU8_FOLCA</name>
<dbReference type="PROSITE" id="PS51384">
    <property type="entry name" value="FAD_FR"/>
    <property type="match status" value="1"/>
</dbReference>
<dbReference type="InterPro" id="IPR052128">
    <property type="entry name" value="Oxidoreductase_NAD-binding"/>
</dbReference>
<organism evidence="5 6">
    <name type="scientific">Folsomia candida</name>
    <name type="common">Springtail</name>
    <dbReference type="NCBI Taxonomy" id="158441"/>
    <lineage>
        <taxon>Eukaryota</taxon>
        <taxon>Metazoa</taxon>
        <taxon>Ecdysozoa</taxon>
        <taxon>Arthropoda</taxon>
        <taxon>Hexapoda</taxon>
        <taxon>Collembola</taxon>
        <taxon>Entomobryomorpha</taxon>
        <taxon>Isotomoidea</taxon>
        <taxon>Isotomidae</taxon>
        <taxon>Proisotominae</taxon>
        <taxon>Folsomia</taxon>
    </lineage>
</organism>
<keyword evidence="6" id="KW-1185">Reference proteome</keyword>